<name>A0ABZ1CMX2_9TREE</name>
<gene>
    <name evidence="7" type="ORF">IL334_000004</name>
</gene>
<reference evidence="7 8" key="1">
    <citation type="submission" date="2024-01" db="EMBL/GenBank/DDBJ databases">
        <title>Comparative genomics of Cryptococcus and Kwoniella reveals pathogenesis evolution and contrasting modes of karyotype evolution via chromosome fusion or intercentromeric recombination.</title>
        <authorList>
            <person name="Coelho M.A."/>
            <person name="David-Palma M."/>
            <person name="Shea T."/>
            <person name="Bowers K."/>
            <person name="McGinley-Smith S."/>
            <person name="Mohammad A.W."/>
            <person name="Gnirke A."/>
            <person name="Yurkov A.M."/>
            <person name="Nowrousian M."/>
            <person name="Sun S."/>
            <person name="Cuomo C.A."/>
            <person name="Heitman J."/>
        </authorList>
    </citation>
    <scope>NUCLEOTIDE SEQUENCE [LARGE SCALE GENOMIC DNA]</scope>
    <source>
        <strain evidence="7">CBS 11374</strain>
    </source>
</reference>
<evidence type="ECO:0000313" key="7">
    <source>
        <dbReference type="EMBL" id="WRT63101.1"/>
    </source>
</evidence>
<evidence type="ECO:0000313" key="8">
    <source>
        <dbReference type="Proteomes" id="UP001329825"/>
    </source>
</evidence>
<dbReference type="InterPro" id="IPR050360">
    <property type="entry name" value="MFS_Sugar_Transporters"/>
</dbReference>
<dbReference type="Pfam" id="PF00083">
    <property type="entry name" value="Sugar_tr"/>
    <property type="match status" value="1"/>
</dbReference>
<dbReference type="EMBL" id="CP141881">
    <property type="protein sequence ID" value="WRT63101.1"/>
    <property type="molecule type" value="Genomic_DNA"/>
</dbReference>
<keyword evidence="8" id="KW-1185">Reference proteome</keyword>
<evidence type="ECO:0000256" key="6">
    <source>
        <dbReference type="SAM" id="Phobius"/>
    </source>
</evidence>
<accession>A0ABZ1CMX2</accession>
<dbReference type="Proteomes" id="UP001329825">
    <property type="component" value="Chromosome 1"/>
</dbReference>
<dbReference type="RefSeq" id="XP_062787841.1">
    <property type="nucleotide sequence ID" value="XM_062931790.1"/>
</dbReference>
<keyword evidence="3 6" id="KW-1133">Transmembrane helix</keyword>
<proteinExistence type="predicted"/>
<comment type="subcellular location">
    <subcellularLocation>
        <location evidence="1">Membrane</location>
        <topology evidence="1">Multi-pass membrane protein</topology>
    </subcellularLocation>
</comment>
<evidence type="ECO:0000256" key="4">
    <source>
        <dbReference type="ARBA" id="ARBA00023136"/>
    </source>
</evidence>
<protein>
    <recommendedName>
        <fullName evidence="9">Major facilitator superfamily (MFS) profile domain-containing protein</fullName>
    </recommendedName>
</protein>
<evidence type="ECO:0000256" key="1">
    <source>
        <dbReference type="ARBA" id="ARBA00004141"/>
    </source>
</evidence>
<feature type="region of interest" description="Disordered" evidence="5">
    <location>
        <begin position="1"/>
        <end position="21"/>
    </location>
</feature>
<dbReference type="Gene3D" id="1.20.1250.20">
    <property type="entry name" value="MFS general substrate transporter like domains"/>
    <property type="match status" value="1"/>
</dbReference>
<feature type="transmembrane region" description="Helical" evidence="6">
    <location>
        <begin position="286"/>
        <end position="311"/>
    </location>
</feature>
<dbReference type="GeneID" id="87952135"/>
<organism evidence="7 8">
    <name type="scientific">Kwoniella shivajii</name>
    <dbReference type="NCBI Taxonomy" id="564305"/>
    <lineage>
        <taxon>Eukaryota</taxon>
        <taxon>Fungi</taxon>
        <taxon>Dikarya</taxon>
        <taxon>Basidiomycota</taxon>
        <taxon>Agaricomycotina</taxon>
        <taxon>Tremellomycetes</taxon>
        <taxon>Tremellales</taxon>
        <taxon>Cryptococcaceae</taxon>
        <taxon>Kwoniella</taxon>
    </lineage>
</organism>
<keyword evidence="4 6" id="KW-0472">Membrane</keyword>
<evidence type="ECO:0000256" key="2">
    <source>
        <dbReference type="ARBA" id="ARBA00022692"/>
    </source>
</evidence>
<dbReference type="PANTHER" id="PTHR48022:SF5">
    <property type="entry name" value="ALPHA-GLUCOSIDES PERMEASE MPH2-RELATED"/>
    <property type="match status" value="1"/>
</dbReference>
<feature type="transmembrane region" description="Helical" evidence="6">
    <location>
        <begin position="231"/>
        <end position="248"/>
    </location>
</feature>
<dbReference type="SUPFAM" id="SSF103473">
    <property type="entry name" value="MFS general substrate transporter"/>
    <property type="match status" value="1"/>
</dbReference>
<dbReference type="PANTHER" id="PTHR48022">
    <property type="entry name" value="PLASTIDIC GLUCOSE TRANSPORTER 4"/>
    <property type="match status" value="1"/>
</dbReference>
<feature type="transmembrane region" description="Helical" evidence="6">
    <location>
        <begin position="50"/>
        <end position="70"/>
    </location>
</feature>
<feature type="transmembrane region" description="Helical" evidence="6">
    <location>
        <begin position="255"/>
        <end position="274"/>
    </location>
</feature>
<evidence type="ECO:0000256" key="5">
    <source>
        <dbReference type="SAM" id="MobiDB-lite"/>
    </source>
</evidence>
<dbReference type="InterPro" id="IPR036259">
    <property type="entry name" value="MFS_trans_sf"/>
</dbReference>
<feature type="transmembrane region" description="Helical" evidence="6">
    <location>
        <begin position="323"/>
        <end position="346"/>
    </location>
</feature>
<dbReference type="InterPro" id="IPR005828">
    <property type="entry name" value="MFS_sugar_transport-like"/>
</dbReference>
<feature type="transmembrane region" description="Helical" evidence="6">
    <location>
        <begin position="122"/>
        <end position="142"/>
    </location>
</feature>
<evidence type="ECO:0000256" key="3">
    <source>
        <dbReference type="ARBA" id="ARBA00022989"/>
    </source>
</evidence>
<sequence length="354" mass="39556">MDHKSNAHDDEKHVNQSQVSEKEIADEARIATTKEHGLTVRQGLKAYRKAIGWSILLSSAVIMEGYDTILLHGKLPLTGYLVNMYGNKKVMTGATMMMIAFFIASGVLVGVQPRTDQWGWRIPFAIQWVWPIPIIFVCLFCPESPTWLVEHERELEAEKAVSRLQSSSSAHNIPSPRETVALLSQTNMIEKRLTLGAGYLECFRGTNRRRTEIAVGTWVTQQMCGPVLQTYAIYAIAFVGTVLSWPMINMFGRRTIFLGGLAGIFVSLLIVGFISWGPASSTSVSWAIGAFLLIFTFIYDSTVGPLTYVIVPEAPSSRLRHKTIVIARNMYNITCIWTGVITPYMLNTTAWNWG</sequence>
<feature type="transmembrane region" description="Helical" evidence="6">
    <location>
        <begin position="90"/>
        <end position="110"/>
    </location>
</feature>
<evidence type="ECO:0008006" key="9">
    <source>
        <dbReference type="Google" id="ProtNLM"/>
    </source>
</evidence>
<keyword evidence="2 6" id="KW-0812">Transmembrane</keyword>